<dbReference type="Proteomes" id="UP000680865">
    <property type="component" value="Unassembled WGS sequence"/>
</dbReference>
<keyword evidence="2" id="KW-1185">Reference proteome</keyword>
<dbReference type="AlphaFoldDB" id="A0A919VUB0"/>
<evidence type="ECO:0000313" key="1">
    <source>
        <dbReference type="EMBL" id="GIM76107.1"/>
    </source>
</evidence>
<dbReference type="SUPFAM" id="SSF51735">
    <property type="entry name" value="NAD(P)-binding Rossmann-fold domains"/>
    <property type="match status" value="1"/>
</dbReference>
<comment type="caution">
    <text evidence="1">The sequence shown here is derived from an EMBL/GenBank/DDBJ whole genome shotgun (WGS) entry which is preliminary data.</text>
</comment>
<accession>A0A919VUB0</accession>
<evidence type="ECO:0000313" key="2">
    <source>
        <dbReference type="Proteomes" id="UP000680865"/>
    </source>
</evidence>
<name>A0A919VUB0_9ACTN</name>
<gene>
    <name evidence="1" type="ORF">Aco04nite_48680</name>
</gene>
<protein>
    <submittedName>
        <fullName evidence="1">Uncharacterized protein</fullName>
    </submittedName>
</protein>
<sequence>MGAFAPAMAARGTGAIVNVGSLGTSMAASGTSAFQAALSMLAKSWTAEYGPRAM</sequence>
<reference evidence="1" key="1">
    <citation type="submission" date="2021-03" db="EMBL/GenBank/DDBJ databases">
        <title>Whole genome shotgun sequence of Actinoplanes consettensis NBRC 14913.</title>
        <authorList>
            <person name="Komaki H."/>
            <person name="Tamura T."/>
        </authorList>
    </citation>
    <scope>NUCLEOTIDE SEQUENCE</scope>
    <source>
        <strain evidence="1">NBRC 14913</strain>
    </source>
</reference>
<organism evidence="1 2">
    <name type="scientific">Winogradskya consettensis</name>
    <dbReference type="NCBI Taxonomy" id="113560"/>
    <lineage>
        <taxon>Bacteria</taxon>
        <taxon>Bacillati</taxon>
        <taxon>Actinomycetota</taxon>
        <taxon>Actinomycetes</taxon>
        <taxon>Micromonosporales</taxon>
        <taxon>Micromonosporaceae</taxon>
        <taxon>Winogradskya</taxon>
    </lineage>
</organism>
<proteinExistence type="predicted"/>
<dbReference type="Gene3D" id="3.40.50.720">
    <property type="entry name" value="NAD(P)-binding Rossmann-like Domain"/>
    <property type="match status" value="1"/>
</dbReference>
<dbReference type="RefSeq" id="WP_212999545.1">
    <property type="nucleotide sequence ID" value="NZ_BAAATW010000010.1"/>
</dbReference>
<dbReference type="InterPro" id="IPR036291">
    <property type="entry name" value="NAD(P)-bd_dom_sf"/>
</dbReference>
<dbReference type="EMBL" id="BOQP01000027">
    <property type="protein sequence ID" value="GIM76107.1"/>
    <property type="molecule type" value="Genomic_DNA"/>
</dbReference>